<dbReference type="EMBL" id="CP067420">
    <property type="protein sequence ID" value="QQP88757.1"/>
    <property type="molecule type" value="Genomic_DNA"/>
</dbReference>
<keyword evidence="8" id="KW-1185">Reference proteome</keyword>
<sequence length="324" mass="33422">MTDRLRRIGLAALRFALSGLLLWLLLRQADVTALAGRLAGVDPGWLAAAFALTAVQVVLISWRWAFIMAGLDAAIGTARALRINLAAFFLGQALPTSIAGDVWRVWRLRALGHGVGTAVRGVLVDRTTALLGLVAVVLATGPALLARMPDPAMRGGLLAGLGTGMALLALALAADRLPGRWLSGRLRGVAEFGRTVRGLLARPLTAVPIVGVSALVHLLAGATMWLIARGLDVPVGLVDCLVLMPPIVLVAGMPLSIAGWGLREGAVVAVFGLAGVPVEGALLMSILFGALLLLVSLPGGLFLALGETRTAGAALSPRRAGSDR</sequence>
<feature type="transmembrane region" description="Helical" evidence="6">
    <location>
        <begin position="282"/>
        <end position="305"/>
    </location>
</feature>
<feature type="transmembrane region" description="Helical" evidence="6">
    <location>
        <begin position="157"/>
        <end position="174"/>
    </location>
</feature>
<dbReference type="Pfam" id="PF03706">
    <property type="entry name" value="LPG_synthase_TM"/>
    <property type="match status" value="1"/>
</dbReference>
<dbReference type="RefSeq" id="WP_201074095.1">
    <property type="nucleotide sequence ID" value="NZ_CP067420.1"/>
</dbReference>
<dbReference type="PANTHER" id="PTHR40277:SF1">
    <property type="entry name" value="BLL5419 PROTEIN"/>
    <property type="match status" value="1"/>
</dbReference>
<evidence type="ECO:0000256" key="4">
    <source>
        <dbReference type="ARBA" id="ARBA00022989"/>
    </source>
</evidence>
<accession>A0ABX7B8F6</accession>
<dbReference type="InterPro" id="IPR022791">
    <property type="entry name" value="L-PG_synthase/AglD"/>
</dbReference>
<keyword evidence="4 6" id="KW-1133">Transmembrane helix</keyword>
<reference evidence="7" key="1">
    <citation type="submission" date="2021-02" db="EMBL/GenBank/DDBJ databases">
        <title>Skermanella TT6 skin isolate.</title>
        <authorList>
            <person name="Lee K."/>
            <person name="Ganzorig M."/>
        </authorList>
    </citation>
    <scope>NUCLEOTIDE SEQUENCE</scope>
    <source>
        <strain evidence="7">TT6</strain>
    </source>
</reference>
<protein>
    <submittedName>
        <fullName evidence="7">Flippase-like domain-containing protein</fullName>
    </submittedName>
</protein>
<proteinExistence type="predicted"/>
<comment type="subcellular location">
    <subcellularLocation>
        <location evidence="1">Cell membrane</location>
        <topology evidence="1">Multi-pass membrane protein</topology>
    </subcellularLocation>
</comment>
<dbReference type="Proteomes" id="UP000595197">
    <property type="component" value="Chromosome"/>
</dbReference>
<gene>
    <name evidence="7" type="ORF">IGS68_22510</name>
</gene>
<feature type="transmembrane region" description="Helical" evidence="6">
    <location>
        <begin position="126"/>
        <end position="145"/>
    </location>
</feature>
<feature type="transmembrane region" description="Helical" evidence="6">
    <location>
        <begin position="83"/>
        <end position="106"/>
    </location>
</feature>
<evidence type="ECO:0000313" key="7">
    <source>
        <dbReference type="EMBL" id="QQP88757.1"/>
    </source>
</evidence>
<evidence type="ECO:0000256" key="1">
    <source>
        <dbReference type="ARBA" id="ARBA00004651"/>
    </source>
</evidence>
<dbReference type="PANTHER" id="PTHR40277">
    <property type="entry name" value="BLL5419 PROTEIN"/>
    <property type="match status" value="1"/>
</dbReference>
<keyword evidence="5 6" id="KW-0472">Membrane</keyword>
<evidence type="ECO:0000256" key="2">
    <source>
        <dbReference type="ARBA" id="ARBA00022475"/>
    </source>
</evidence>
<keyword evidence="3 6" id="KW-0812">Transmembrane</keyword>
<evidence type="ECO:0000256" key="5">
    <source>
        <dbReference type="ARBA" id="ARBA00023136"/>
    </source>
</evidence>
<keyword evidence="2" id="KW-1003">Cell membrane</keyword>
<feature type="transmembrane region" description="Helical" evidence="6">
    <location>
        <begin position="45"/>
        <end position="71"/>
    </location>
</feature>
<organism evidence="7 8">
    <name type="scientific">Skermanella cutis</name>
    <dbReference type="NCBI Taxonomy" id="2775420"/>
    <lineage>
        <taxon>Bacteria</taxon>
        <taxon>Pseudomonadati</taxon>
        <taxon>Pseudomonadota</taxon>
        <taxon>Alphaproteobacteria</taxon>
        <taxon>Rhodospirillales</taxon>
        <taxon>Azospirillaceae</taxon>
        <taxon>Skermanella</taxon>
    </lineage>
</organism>
<evidence type="ECO:0000256" key="3">
    <source>
        <dbReference type="ARBA" id="ARBA00022692"/>
    </source>
</evidence>
<name>A0ABX7B8F6_9PROT</name>
<feature type="transmembrane region" description="Helical" evidence="6">
    <location>
        <begin position="206"/>
        <end position="228"/>
    </location>
</feature>
<evidence type="ECO:0000313" key="8">
    <source>
        <dbReference type="Proteomes" id="UP000595197"/>
    </source>
</evidence>
<evidence type="ECO:0000256" key="6">
    <source>
        <dbReference type="SAM" id="Phobius"/>
    </source>
</evidence>
<feature type="transmembrane region" description="Helical" evidence="6">
    <location>
        <begin position="240"/>
        <end position="262"/>
    </location>
</feature>